<proteinExistence type="predicted"/>
<protein>
    <submittedName>
        <fullName evidence="1">Uncharacterized protein</fullName>
    </submittedName>
</protein>
<gene>
    <name evidence="1" type="ORF">NM688_g1778</name>
</gene>
<organism evidence="1 2">
    <name type="scientific">Phlebia brevispora</name>
    <dbReference type="NCBI Taxonomy" id="194682"/>
    <lineage>
        <taxon>Eukaryota</taxon>
        <taxon>Fungi</taxon>
        <taxon>Dikarya</taxon>
        <taxon>Basidiomycota</taxon>
        <taxon>Agaricomycotina</taxon>
        <taxon>Agaricomycetes</taxon>
        <taxon>Polyporales</taxon>
        <taxon>Meruliaceae</taxon>
        <taxon>Phlebia</taxon>
    </lineage>
</organism>
<reference evidence="1" key="1">
    <citation type="submission" date="2022-07" db="EMBL/GenBank/DDBJ databases">
        <title>Genome Sequence of Phlebia brevispora.</title>
        <authorList>
            <person name="Buettner E."/>
        </authorList>
    </citation>
    <scope>NUCLEOTIDE SEQUENCE</scope>
    <source>
        <strain evidence="1">MPL23</strain>
    </source>
</reference>
<name>A0ACC1TA51_9APHY</name>
<evidence type="ECO:0000313" key="2">
    <source>
        <dbReference type="Proteomes" id="UP001148662"/>
    </source>
</evidence>
<accession>A0ACC1TA51</accession>
<comment type="caution">
    <text evidence="1">The sequence shown here is derived from an EMBL/GenBank/DDBJ whole genome shotgun (WGS) entry which is preliminary data.</text>
</comment>
<sequence>MGCLNSKPFSEPAAKDAKEAPAATNGTVNGGEASTAKQLKPLLRPDIYKDKRPSFYAAYARAARRYGFESGQYAGFAKRNNVVVKVRGLEDKGTDHEVPATSIQNVSVGTPGVTVNLDFDTGSSDLWIWSSELADASKYSKTHNIYDPRASSSAKVAEGLSWNISYGDGSSASGNVYTDTVTVAEVTIPNQSVEAAEKLSESFVQDGGNDGLLGLAWPSINTVAPNPVKTPVENMIEQSLISEPLFTVNLGHETQPSFYSFGYIDPTVTSKPLTYTPVDNSQGFWQVPSTSYSINGTKHERSGNTTILDTGTTLLLVADSVVKAIYDSIEGAVYDEQQGGWKYPNSATVPDVSFAVGDQLYTVHPSDFGFGPADEGFTFGGIQSRGDMDFDIFGDVFLKNVYVVFNQGQTQVGLAQRED</sequence>
<evidence type="ECO:0000313" key="1">
    <source>
        <dbReference type="EMBL" id="KAJ3556878.1"/>
    </source>
</evidence>
<dbReference type="EMBL" id="JANHOG010000203">
    <property type="protein sequence ID" value="KAJ3556878.1"/>
    <property type="molecule type" value="Genomic_DNA"/>
</dbReference>
<keyword evidence="2" id="KW-1185">Reference proteome</keyword>
<dbReference type="Proteomes" id="UP001148662">
    <property type="component" value="Unassembled WGS sequence"/>
</dbReference>